<accession>A0A286U7S9</accession>
<evidence type="ECO:0000313" key="2">
    <source>
        <dbReference type="EMBL" id="PAV15628.1"/>
    </source>
</evidence>
<evidence type="ECO:0000313" key="3">
    <source>
        <dbReference type="Proteomes" id="UP000217199"/>
    </source>
</evidence>
<sequence>MADKEANGTTHTTHAVSEPNGSQHHNQNQSESKPQDSMIRNLPGKYAEGVAKEAGEQTAEYVADNMQQNMQQNMDDMKEQARGWWAKYCGCFSSL</sequence>
<feature type="compositionally biased region" description="Polar residues" evidence="1">
    <location>
        <begin position="7"/>
        <end position="32"/>
    </location>
</feature>
<reference evidence="2 3" key="1">
    <citation type="journal article" date="2017" name="Mol. Ecol.">
        <title>Comparative and population genomic landscape of Phellinus noxius: A hypervariable fungus causing root rot in trees.</title>
        <authorList>
            <person name="Chung C.L."/>
            <person name="Lee T.J."/>
            <person name="Akiba M."/>
            <person name="Lee H.H."/>
            <person name="Kuo T.H."/>
            <person name="Liu D."/>
            <person name="Ke H.M."/>
            <person name="Yokoi T."/>
            <person name="Roa M.B."/>
            <person name="Lu M.J."/>
            <person name="Chang Y.Y."/>
            <person name="Ann P.J."/>
            <person name="Tsai J.N."/>
            <person name="Chen C.Y."/>
            <person name="Tzean S.S."/>
            <person name="Ota Y."/>
            <person name="Hattori T."/>
            <person name="Sahashi N."/>
            <person name="Liou R.F."/>
            <person name="Kikuchi T."/>
            <person name="Tsai I.J."/>
        </authorList>
    </citation>
    <scope>NUCLEOTIDE SEQUENCE [LARGE SCALE GENOMIC DNA]</scope>
    <source>
        <strain evidence="2 3">FFPRI411160</strain>
    </source>
</reference>
<dbReference type="OrthoDB" id="3037038at2759"/>
<organism evidence="2 3">
    <name type="scientific">Pyrrhoderma noxium</name>
    <dbReference type="NCBI Taxonomy" id="2282107"/>
    <lineage>
        <taxon>Eukaryota</taxon>
        <taxon>Fungi</taxon>
        <taxon>Dikarya</taxon>
        <taxon>Basidiomycota</taxon>
        <taxon>Agaricomycotina</taxon>
        <taxon>Agaricomycetes</taxon>
        <taxon>Hymenochaetales</taxon>
        <taxon>Hymenochaetaceae</taxon>
        <taxon>Pyrrhoderma</taxon>
    </lineage>
</organism>
<keyword evidence="3" id="KW-1185">Reference proteome</keyword>
<feature type="region of interest" description="Disordered" evidence="1">
    <location>
        <begin position="1"/>
        <end position="47"/>
    </location>
</feature>
<protein>
    <submittedName>
        <fullName evidence="2">Uncharacterized protein</fullName>
    </submittedName>
</protein>
<dbReference type="Proteomes" id="UP000217199">
    <property type="component" value="Unassembled WGS sequence"/>
</dbReference>
<gene>
    <name evidence="2" type="ORF">PNOK_0848600</name>
</gene>
<dbReference type="InParanoid" id="A0A286U7S9"/>
<name>A0A286U7S9_9AGAM</name>
<dbReference type="AlphaFoldDB" id="A0A286U7S9"/>
<evidence type="ECO:0000256" key="1">
    <source>
        <dbReference type="SAM" id="MobiDB-lite"/>
    </source>
</evidence>
<dbReference type="EMBL" id="NBII01000009">
    <property type="protein sequence ID" value="PAV15628.1"/>
    <property type="molecule type" value="Genomic_DNA"/>
</dbReference>
<proteinExistence type="predicted"/>
<comment type="caution">
    <text evidence="2">The sequence shown here is derived from an EMBL/GenBank/DDBJ whole genome shotgun (WGS) entry which is preliminary data.</text>
</comment>